<evidence type="ECO:0000313" key="1">
    <source>
        <dbReference type="EMBL" id="KAK4016185.1"/>
    </source>
</evidence>
<evidence type="ECO:0000313" key="2">
    <source>
        <dbReference type="Proteomes" id="UP001234178"/>
    </source>
</evidence>
<gene>
    <name evidence="1" type="ORF">OUZ56_031141</name>
</gene>
<dbReference type="EMBL" id="JAOYFB010000005">
    <property type="protein sequence ID" value="KAK4016185.1"/>
    <property type="molecule type" value="Genomic_DNA"/>
</dbReference>
<organism evidence="1 2">
    <name type="scientific">Daphnia magna</name>
    <dbReference type="NCBI Taxonomy" id="35525"/>
    <lineage>
        <taxon>Eukaryota</taxon>
        <taxon>Metazoa</taxon>
        <taxon>Ecdysozoa</taxon>
        <taxon>Arthropoda</taxon>
        <taxon>Crustacea</taxon>
        <taxon>Branchiopoda</taxon>
        <taxon>Diplostraca</taxon>
        <taxon>Cladocera</taxon>
        <taxon>Anomopoda</taxon>
        <taxon>Daphniidae</taxon>
        <taxon>Daphnia</taxon>
    </lineage>
</organism>
<comment type="caution">
    <text evidence="1">The sequence shown here is derived from an EMBL/GenBank/DDBJ whole genome shotgun (WGS) entry which is preliminary data.</text>
</comment>
<accession>A0ABQ9ZTE1</accession>
<keyword evidence="2" id="KW-1185">Reference proteome</keyword>
<name>A0ABQ9ZTE1_9CRUS</name>
<dbReference type="Proteomes" id="UP001234178">
    <property type="component" value="Unassembled WGS sequence"/>
</dbReference>
<reference evidence="1 2" key="1">
    <citation type="journal article" date="2023" name="Nucleic Acids Res.">
        <title>The hologenome of Daphnia magna reveals possible DNA methylation and microbiome-mediated evolution of the host genome.</title>
        <authorList>
            <person name="Chaturvedi A."/>
            <person name="Li X."/>
            <person name="Dhandapani V."/>
            <person name="Marshall H."/>
            <person name="Kissane S."/>
            <person name="Cuenca-Cambronero M."/>
            <person name="Asole G."/>
            <person name="Calvet F."/>
            <person name="Ruiz-Romero M."/>
            <person name="Marangio P."/>
            <person name="Guigo R."/>
            <person name="Rago D."/>
            <person name="Mirbahai L."/>
            <person name="Eastwood N."/>
            <person name="Colbourne J.K."/>
            <person name="Zhou J."/>
            <person name="Mallon E."/>
            <person name="Orsini L."/>
        </authorList>
    </citation>
    <scope>NUCLEOTIDE SEQUENCE [LARGE SCALE GENOMIC DNA]</scope>
    <source>
        <strain evidence="1">LRV0_1</strain>
    </source>
</reference>
<proteinExistence type="predicted"/>
<sequence>MSLKKIRRRLSQTFRFSIESSLSELAEHLTIEESNGEGCTIRQPSQKTTGDYHSLTHELLTSTTGQINFTKEHDYL</sequence>
<protein>
    <submittedName>
        <fullName evidence="1">Uncharacterized protein</fullName>
    </submittedName>
</protein>